<reference evidence="1" key="1">
    <citation type="submission" date="2023-04" db="EMBL/GenBank/DDBJ databases">
        <title>Draft Genome sequencing of Naganishia species isolated from polar environments using Oxford Nanopore Technology.</title>
        <authorList>
            <person name="Leo P."/>
            <person name="Venkateswaran K."/>
        </authorList>
    </citation>
    <scope>NUCLEOTIDE SEQUENCE</scope>
    <source>
        <strain evidence="1">MNA-CCFEE 5262</strain>
    </source>
</reference>
<accession>A0ACC2VDU4</accession>
<protein>
    <submittedName>
        <fullName evidence="1">Uncharacterized protein</fullName>
    </submittedName>
</protein>
<proteinExistence type="predicted"/>
<evidence type="ECO:0000313" key="2">
    <source>
        <dbReference type="Proteomes" id="UP001230649"/>
    </source>
</evidence>
<keyword evidence="2" id="KW-1185">Reference proteome</keyword>
<dbReference type="Proteomes" id="UP001230649">
    <property type="component" value="Unassembled WGS sequence"/>
</dbReference>
<organism evidence="1 2">
    <name type="scientific">Naganishia adeliensis</name>
    <dbReference type="NCBI Taxonomy" id="92952"/>
    <lineage>
        <taxon>Eukaryota</taxon>
        <taxon>Fungi</taxon>
        <taxon>Dikarya</taxon>
        <taxon>Basidiomycota</taxon>
        <taxon>Agaricomycotina</taxon>
        <taxon>Tremellomycetes</taxon>
        <taxon>Filobasidiales</taxon>
        <taxon>Filobasidiaceae</taxon>
        <taxon>Naganishia</taxon>
    </lineage>
</organism>
<comment type="caution">
    <text evidence="1">The sequence shown here is derived from an EMBL/GenBank/DDBJ whole genome shotgun (WGS) entry which is preliminary data.</text>
</comment>
<sequence>MLGRALLLSAPGFIATKSSWRKIVDTTAYAPYGHHERVSRYSASLMARLSYSALVRWSDSSGGDGNQRRAQGPFPGQDGDAIRCFGTFKVAVVEQGPQCVAFALSPSRAYVLRLARSPSDHPADPSPDLPPLEPEQPTLEPIEEPSTTTAPQDMTYCTAPDTTATEADITIQAPTSGRGRGIPRGRTTTSARGRAPVGAGTTTAVPGGKKAPANAIERRKREAAVNAIVDTLPIEYRGSDPIARQMMERVLGHLLDNPQGQRMAEIVKPLGLPQAKVNKCLIALVGKKAVTKTAVGGVAVYALV</sequence>
<evidence type="ECO:0000313" key="1">
    <source>
        <dbReference type="EMBL" id="KAJ9097569.1"/>
    </source>
</evidence>
<name>A0ACC2VDU4_9TREE</name>
<dbReference type="EMBL" id="JASBWS010000101">
    <property type="protein sequence ID" value="KAJ9097569.1"/>
    <property type="molecule type" value="Genomic_DNA"/>
</dbReference>
<gene>
    <name evidence="1" type="ORF">QFC20_006144</name>
</gene>